<evidence type="ECO:0000313" key="2">
    <source>
        <dbReference type="Proteomes" id="UP000252081"/>
    </source>
</evidence>
<gene>
    <name evidence="1" type="ORF">DRW42_00070</name>
</gene>
<name>A0A366LDZ4_9SPHI</name>
<accession>A0A366LDZ4</accession>
<dbReference type="AlphaFoldDB" id="A0A366LDZ4"/>
<keyword evidence="2" id="KW-1185">Reference proteome</keyword>
<protein>
    <submittedName>
        <fullName evidence="1">Uncharacterized protein</fullName>
    </submittedName>
</protein>
<dbReference type="EMBL" id="QNQU01000001">
    <property type="protein sequence ID" value="RBQ11713.1"/>
    <property type="molecule type" value="Genomic_DNA"/>
</dbReference>
<comment type="caution">
    <text evidence="1">The sequence shown here is derived from an EMBL/GenBank/DDBJ whole genome shotgun (WGS) entry which is preliminary data.</text>
</comment>
<dbReference type="Proteomes" id="UP000252081">
    <property type="component" value="Unassembled WGS sequence"/>
</dbReference>
<organism evidence="1 2">
    <name type="scientific">Pedobacter miscanthi</name>
    <dbReference type="NCBI Taxonomy" id="2259170"/>
    <lineage>
        <taxon>Bacteria</taxon>
        <taxon>Pseudomonadati</taxon>
        <taxon>Bacteroidota</taxon>
        <taxon>Sphingobacteriia</taxon>
        <taxon>Sphingobacteriales</taxon>
        <taxon>Sphingobacteriaceae</taxon>
        <taxon>Pedobacter</taxon>
    </lineage>
</organism>
<sequence>MVIVIDFAGRPIRVRDLEAAIKEANIFRRRYDEDPRFAALDKRLRAYWEDFYQKLIALT</sequence>
<proteinExistence type="predicted"/>
<reference evidence="1 2" key="1">
    <citation type="submission" date="2018-07" db="EMBL/GenBank/DDBJ databases">
        <title>A draft genome of a endophytic bacteria, a new species of Pedobacter.</title>
        <authorList>
            <person name="Zhang Z.D."/>
            <person name="Chen Z.J."/>
        </authorList>
    </citation>
    <scope>NUCLEOTIDE SEQUENCE [LARGE SCALE GENOMIC DNA]</scope>
    <source>
        <strain evidence="1 2">RS10</strain>
    </source>
</reference>
<evidence type="ECO:0000313" key="1">
    <source>
        <dbReference type="EMBL" id="RBQ11713.1"/>
    </source>
</evidence>